<dbReference type="Gene3D" id="1.20.120.50">
    <property type="entry name" value="Hemerythrin-like"/>
    <property type="match status" value="1"/>
</dbReference>
<organism evidence="5 6">
    <name type="scientific">Amphritea atlantica</name>
    <dbReference type="NCBI Taxonomy" id="355243"/>
    <lineage>
        <taxon>Bacteria</taxon>
        <taxon>Pseudomonadati</taxon>
        <taxon>Pseudomonadota</taxon>
        <taxon>Gammaproteobacteria</taxon>
        <taxon>Oceanospirillales</taxon>
        <taxon>Oceanospirillaceae</taxon>
        <taxon>Amphritea</taxon>
    </lineage>
</organism>
<dbReference type="InterPro" id="IPR012312">
    <property type="entry name" value="Hemerythrin-like"/>
</dbReference>
<comment type="similarity">
    <text evidence="1">Belongs to the hemerythrin family.</text>
</comment>
<keyword evidence="3" id="KW-0408">Iron</keyword>
<dbReference type="OrthoDB" id="5296936at2"/>
<keyword evidence="2" id="KW-0479">Metal-binding</keyword>
<dbReference type="InterPro" id="IPR035938">
    <property type="entry name" value="Hemerythrin-like_sf"/>
</dbReference>
<sequence>MQHLNHADIDCDHQHFADITTRLKTSDTDQFKRLFSELLSHTETHFKREEQFIEQYDYPGKSEHCGEHNRLLTELRQFNQRVQQGRLTMARAYINDRVDEWLHQHITNMDAALVKHIESHS</sequence>
<dbReference type="PANTHER" id="PTHR37164">
    <property type="entry name" value="BACTERIOHEMERYTHRIN"/>
    <property type="match status" value="1"/>
</dbReference>
<evidence type="ECO:0000313" key="5">
    <source>
        <dbReference type="EMBL" id="SEQ47606.1"/>
    </source>
</evidence>
<gene>
    <name evidence="5" type="ORF">SAMN03080615_01596</name>
</gene>
<evidence type="ECO:0000259" key="4">
    <source>
        <dbReference type="Pfam" id="PF01814"/>
    </source>
</evidence>
<evidence type="ECO:0000256" key="3">
    <source>
        <dbReference type="ARBA" id="ARBA00023004"/>
    </source>
</evidence>
<dbReference type="STRING" id="355243.SAMN03080615_01596"/>
<dbReference type="InterPro" id="IPR012827">
    <property type="entry name" value="Hemerythrin_metal-bd"/>
</dbReference>
<evidence type="ECO:0000256" key="2">
    <source>
        <dbReference type="ARBA" id="ARBA00022723"/>
    </source>
</evidence>
<dbReference type="InterPro" id="IPR050669">
    <property type="entry name" value="Hemerythrin"/>
</dbReference>
<keyword evidence="6" id="KW-1185">Reference proteome</keyword>
<dbReference type="CDD" id="cd12107">
    <property type="entry name" value="Hemerythrin"/>
    <property type="match status" value="1"/>
</dbReference>
<dbReference type="AlphaFoldDB" id="A0A1H9GBZ4"/>
<dbReference type="GO" id="GO:0046872">
    <property type="term" value="F:metal ion binding"/>
    <property type="evidence" value="ECO:0007669"/>
    <property type="project" value="UniProtKB-KW"/>
</dbReference>
<evidence type="ECO:0000313" key="6">
    <source>
        <dbReference type="Proteomes" id="UP000198749"/>
    </source>
</evidence>
<dbReference type="Proteomes" id="UP000198749">
    <property type="component" value="Unassembled WGS sequence"/>
</dbReference>
<dbReference type="NCBIfam" id="TIGR02481">
    <property type="entry name" value="hemeryth_dom"/>
    <property type="match status" value="1"/>
</dbReference>
<dbReference type="Pfam" id="PF01814">
    <property type="entry name" value="Hemerythrin"/>
    <property type="match status" value="1"/>
</dbReference>
<reference evidence="6" key="1">
    <citation type="submission" date="2016-10" db="EMBL/GenBank/DDBJ databases">
        <authorList>
            <person name="Varghese N."/>
            <person name="Submissions S."/>
        </authorList>
    </citation>
    <scope>NUCLEOTIDE SEQUENCE [LARGE SCALE GENOMIC DNA]</scope>
    <source>
        <strain evidence="6">DSM 18887</strain>
    </source>
</reference>
<dbReference type="EMBL" id="FOGB01000004">
    <property type="protein sequence ID" value="SEQ47606.1"/>
    <property type="molecule type" value="Genomic_DNA"/>
</dbReference>
<dbReference type="PANTHER" id="PTHR37164:SF1">
    <property type="entry name" value="BACTERIOHEMERYTHRIN"/>
    <property type="match status" value="1"/>
</dbReference>
<name>A0A1H9GBZ4_9GAMM</name>
<evidence type="ECO:0000256" key="1">
    <source>
        <dbReference type="ARBA" id="ARBA00010587"/>
    </source>
</evidence>
<protein>
    <submittedName>
        <fullName evidence="5">Hemerythrin-like metal-binding domain protein</fullName>
    </submittedName>
</protein>
<dbReference type="SUPFAM" id="SSF47188">
    <property type="entry name" value="Hemerythrin-like"/>
    <property type="match status" value="1"/>
</dbReference>
<feature type="domain" description="Hemerythrin-like" evidence="4">
    <location>
        <begin position="9"/>
        <end position="114"/>
    </location>
</feature>
<accession>A0A1H9GBZ4</accession>
<dbReference type="RefSeq" id="WP_091356375.1">
    <property type="nucleotide sequence ID" value="NZ_AP025284.1"/>
</dbReference>
<proteinExistence type="inferred from homology"/>